<dbReference type="AlphaFoldDB" id="A0A1Y2M8D6"/>
<keyword evidence="2" id="KW-0812">Transmembrane</keyword>
<evidence type="ECO:0000313" key="3">
    <source>
        <dbReference type="EMBL" id="OSS52353.1"/>
    </source>
</evidence>
<evidence type="ECO:0000256" key="2">
    <source>
        <dbReference type="SAM" id="Phobius"/>
    </source>
</evidence>
<feature type="compositionally biased region" description="Basic and acidic residues" evidence="1">
    <location>
        <begin position="37"/>
        <end position="49"/>
    </location>
</feature>
<feature type="region of interest" description="Disordered" evidence="1">
    <location>
        <begin position="37"/>
        <end position="56"/>
    </location>
</feature>
<keyword evidence="2" id="KW-0472">Membrane</keyword>
<proteinExistence type="predicted"/>
<accession>A0A1Y2M8D6</accession>
<dbReference type="Proteomes" id="UP000193240">
    <property type="component" value="Unassembled WGS sequence"/>
</dbReference>
<dbReference type="InParanoid" id="A0A1Y2M8D6"/>
<evidence type="ECO:0000313" key="4">
    <source>
        <dbReference type="Proteomes" id="UP000193240"/>
    </source>
</evidence>
<name>A0A1Y2M8D6_EPING</name>
<feature type="transmembrane region" description="Helical" evidence="2">
    <location>
        <begin position="71"/>
        <end position="94"/>
    </location>
</feature>
<gene>
    <name evidence="3" type="ORF">B5807_02115</name>
</gene>
<dbReference type="EMBL" id="KZ107839">
    <property type="protein sequence ID" value="OSS52353.1"/>
    <property type="molecule type" value="Genomic_DNA"/>
</dbReference>
<keyword evidence="2" id="KW-1133">Transmembrane helix</keyword>
<sequence>MLLPGPDMRFFYLDHRSLIPSAPTVQQVNRQTMENHAADKEMLGRRSTDEAQLTDDPERLAARSRSFHSKVLIGGLVVTVVLGLGLGLGLGLTVGRYRSS</sequence>
<organism evidence="3 4">
    <name type="scientific">Epicoccum nigrum</name>
    <name type="common">Soil fungus</name>
    <name type="synonym">Epicoccum purpurascens</name>
    <dbReference type="NCBI Taxonomy" id="105696"/>
    <lineage>
        <taxon>Eukaryota</taxon>
        <taxon>Fungi</taxon>
        <taxon>Dikarya</taxon>
        <taxon>Ascomycota</taxon>
        <taxon>Pezizomycotina</taxon>
        <taxon>Dothideomycetes</taxon>
        <taxon>Pleosporomycetidae</taxon>
        <taxon>Pleosporales</taxon>
        <taxon>Pleosporineae</taxon>
        <taxon>Didymellaceae</taxon>
        <taxon>Epicoccum</taxon>
    </lineage>
</organism>
<evidence type="ECO:0000256" key="1">
    <source>
        <dbReference type="SAM" id="MobiDB-lite"/>
    </source>
</evidence>
<keyword evidence="4" id="KW-1185">Reference proteome</keyword>
<protein>
    <submittedName>
        <fullName evidence="3">Uncharacterized protein</fullName>
    </submittedName>
</protein>
<reference evidence="3 4" key="1">
    <citation type="journal article" date="2017" name="Genome Announc.">
        <title>Genome sequence of the saprophytic ascomycete Epicoccum nigrum ICMP 19927 strain isolated from New Zealand.</title>
        <authorList>
            <person name="Fokin M."/>
            <person name="Fleetwood D."/>
            <person name="Weir B.S."/>
            <person name="Villas-Boas S.G."/>
        </authorList>
    </citation>
    <scope>NUCLEOTIDE SEQUENCE [LARGE SCALE GENOMIC DNA]</scope>
    <source>
        <strain evidence="3 4">ICMP 19927</strain>
    </source>
</reference>